<evidence type="ECO:0000313" key="3">
    <source>
        <dbReference type="EMBL" id="MBD1401718.1"/>
    </source>
</evidence>
<evidence type="ECO:0000256" key="2">
    <source>
        <dbReference type="ARBA" id="ARBA00022649"/>
    </source>
</evidence>
<gene>
    <name evidence="3" type="ORF">ICT70_13715</name>
</gene>
<proteinExistence type="inferred from homology"/>
<dbReference type="RefSeq" id="WP_191157603.1">
    <property type="nucleotide sequence ID" value="NZ_JACWUN010000020.1"/>
</dbReference>
<organism evidence="3 4">
    <name type="scientific">Pelovirga terrestris</name>
    <dbReference type="NCBI Taxonomy" id="2771352"/>
    <lineage>
        <taxon>Bacteria</taxon>
        <taxon>Pseudomonadati</taxon>
        <taxon>Thermodesulfobacteriota</taxon>
        <taxon>Desulfuromonadia</taxon>
        <taxon>Geobacterales</taxon>
        <taxon>Geobacteraceae</taxon>
        <taxon>Pelovirga</taxon>
    </lineage>
</organism>
<evidence type="ECO:0000256" key="1">
    <source>
        <dbReference type="ARBA" id="ARBA00006226"/>
    </source>
</evidence>
<evidence type="ECO:0000313" key="4">
    <source>
        <dbReference type="Proteomes" id="UP000632828"/>
    </source>
</evidence>
<dbReference type="InterPro" id="IPR007712">
    <property type="entry name" value="RelE/ParE_toxin"/>
</dbReference>
<comment type="similarity">
    <text evidence="1">Belongs to the RelE toxin family.</text>
</comment>
<name>A0A8J6QZ03_9BACT</name>
<dbReference type="Gene3D" id="3.30.2310.20">
    <property type="entry name" value="RelE-like"/>
    <property type="match status" value="1"/>
</dbReference>
<reference evidence="3" key="1">
    <citation type="submission" date="2020-09" db="EMBL/GenBank/DDBJ databases">
        <title>Pelobacter alkaliphilus sp. nov., a novel anaerobic arsenate-reducing bacterium from terrestrial mud volcano.</title>
        <authorList>
            <person name="Khomyakova M.A."/>
            <person name="Merkel A.Y."/>
            <person name="Slobodkin A.I."/>
        </authorList>
    </citation>
    <scope>NUCLEOTIDE SEQUENCE</scope>
    <source>
        <strain evidence="3">M08fum</strain>
    </source>
</reference>
<dbReference type="Pfam" id="PF05016">
    <property type="entry name" value="ParE_toxin"/>
    <property type="match status" value="1"/>
</dbReference>
<dbReference type="InterPro" id="IPR035093">
    <property type="entry name" value="RelE/ParE_toxin_dom_sf"/>
</dbReference>
<dbReference type="SUPFAM" id="SSF143011">
    <property type="entry name" value="RelE-like"/>
    <property type="match status" value="1"/>
</dbReference>
<accession>A0A8J6QZ03</accession>
<sequence>MNYDLSFKEEALREWRKLDPTVRTQFKKKLIERLDCPRIASSQLLGHTDRYKIKLRSAGFRLVYEVRDTELLVVVIAVGKRDRNLVYKAAEKR</sequence>
<dbReference type="AlphaFoldDB" id="A0A8J6QZ03"/>
<keyword evidence="4" id="KW-1185">Reference proteome</keyword>
<keyword evidence="2" id="KW-1277">Toxin-antitoxin system</keyword>
<comment type="caution">
    <text evidence="3">The sequence shown here is derived from an EMBL/GenBank/DDBJ whole genome shotgun (WGS) entry which is preliminary data.</text>
</comment>
<dbReference type="PANTHER" id="PTHR35601">
    <property type="entry name" value="TOXIN RELE"/>
    <property type="match status" value="1"/>
</dbReference>
<dbReference type="Proteomes" id="UP000632828">
    <property type="component" value="Unassembled WGS sequence"/>
</dbReference>
<dbReference type="PANTHER" id="PTHR35601:SF1">
    <property type="entry name" value="TOXIN RELE"/>
    <property type="match status" value="1"/>
</dbReference>
<dbReference type="NCBIfam" id="TIGR02385">
    <property type="entry name" value="RelE_StbE"/>
    <property type="match status" value="1"/>
</dbReference>
<dbReference type="EMBL" id="JACWUN010000020">
    <property type="protein sequence ID" value="MBD1401718.1"/>
    <property type="molecule type" value="Genomic_DNA"/>
</dbReference>
<protein>
    <submittedName>
        <fullName evidence="3">Type II toxin-antitoxin system RelE/ParE family toxin</fullName>
    </submittedName>
</protein>